<dbReference type="InterPro" id="IPR041881">
    <property type="entry name" value="PqqD_sf"/>
</dbReference>
<accession>A0A972JZV7</accession>
<dbReference type="NCBIfam" id="NF033536">
    <property type="entry name" value="lasso_PqqD_Bac"/>
    <property type="match status" value="1"/>
</dbReference>
<dbReference type="RefSeq" id="WP_171650425.1">
    <property type="nucleotide sequence ID" value="NZ_WHOD01000013.1"/>
</dbReference>
<evidence type="ECO:0000313" key="1">
    <source>
        <dbReference type="EMBL" id="NOU92243.1"/>
    </source>
</evidence>
<dbReference type="Proteomes" id="UP000641588">
    <property type="component" value="Unassembled WGS sequence"/>
</dbReference>
<protein>
    <submittedName>
        <fullName evidence="1">Lasso peptide biosynthesis PqqD family chaperone</fullName>
    </submittedName>
</protein>
<gene>
    <name evidence="1" type="ORF">GC093_03195</name>
</gene>
<evidence type="ECO:0000313" key="2">
    <source>
        <dbReference type="Proteomes" id="UP000641588"/>
    </source>
</evidence>
<reference evidence="1" key="1">
    <citation type="submission" date="2019-10" db="EMBL/GenBank/DDBJ databases">
        <title>Description of Paenibacillus glebae sp. nov.</title>
        <authorList>
            <person name="Carlier A."/>
            <person name="Qi S."/>
        </authorList>
    </citation>
    <scope>NUCLEOTIDE SEQUENCE</scope>
    <source>
        <strain evidence="1">LMG 31456</strain>
    </source>
</reference>
<keyword evidence="2" id="KW-1185">Reference proteome</keyword>
<dbReference type="Pfam" id="PF05402">
    <property type="entry name" value="PqqD"/>
    <property type="match status" value="1"/>
</dbReference>
<sequence length="96" mass="10717">MIGNKLSLVQVVMQNEGNIISNMDGNTVMLNIKNGKYYNLGKTGGVIWGAIKNPASIEEVILTLLSNYHIEKNECERQVISFLEQLYAEDLILLCS</sequence>
<name>A0A972JZV7_9BACL</name>
<dbReference type="Gene3D" id="1.10.10.1150">
    <property type="entry name" value="Coenzyme PQQ synthesis protein D (PqqD)"/>
    <property type="match status" value="1"/>
</dbReference>
<dbReference type="EMBL" id="WHOD01000013">
    <property type="protein sequence ID" value="NOU92243.1"/>
    <property type="molecule type" value="Genomic_DNA"/>
</dbReference>
<comment type="caution">
    <text evidence="1">The sequence shown here is derived from an EMBL/GenBank/DDBJ whole genome shotgun (WGS) entry which is preliminary data.</text>
</comment>
<organism evidence="1 2">
    <name type="scientific">Paenibacillus foliorum</name>
    <dbReference type="NCBI Taxonomy" id="2654974"/>
    <lineage>
        <taxon>Bacteria</taxon>
        <taxon>Bacillati</taxon>
        <taxon>Bacillota</taxon>
        <taxon>Bacilli</taxon>
        <taxon>Bacillales</taxon>
        <taxon>Paenibacillaceae</taxon>
        <taxon>Paenibacillus</taxon>
    </lineage>
</organism>
<dbReference type="InterPro" id="IPR008792">
    <property type="entry name" value="PQQD"/>
</dbReference>
<dbReference type="AlphaFoldDB" id="A0A972JZV7"/>
<proteinExistence type="predicted"/>